<evidence type="ECO:0000313" key="2">
    <source>
        <dbReference type="Proteomes" id="UP000244911"/>
    </source>
</evidence>
<proteinExistence type="predicted"/>
<accession>A0A2R8AHD5</accession>
<keyword evidence="2" id="KW-1185">Reference proteome</keyword>
<evidence type="ECO:0000313" key="1">
    <source>
        <dbReference type="EMBL" id="SPF75446.1"/>
    </source>
</evidence>
<dbReference type="OrthoDB" id="7596921at2"/>
<dbReference type="AlphaFoldDB" id="A0A2R8AHD5"/>
<gene>
    <name evidence="1" type="ORF">ALP8811_00434</name>
</gene>
<sequence>MSSQSLHPKIDLSRLRDIGWRLWDPIGLMSDGENWNDDEYLSFVDEYDTYLMNAAGQLRRGASDAEVVSYLVKVETEFMGLNQAPGVRARAETVVEEIRGDKLLWVEAD</sequence>
<dbReference type="EMBL" id="OMOI01000001">
    <property type="protein sequence ID" value="SPF75446.1"/>
    <property type="molecule type" value="Genomic_DNA"/>
</dbReference>
<dbReference type="RefSeq" id="WP_108855548.1">
    <property type="nucleotide sequence ID" value="NZ_OMOI01000001.1"/>
</dbReference>
<dbReference type="Proteomes" id="UP000244911">
    <property type="component" value="Unassembled WGS sequence"/>
</dbReference>
<protein>
    <submittedName>
        <fullName evidence="1">Uncharacterized protein</fullName>
    </submittedName>
</protein>
<organism evidence="1 2">
    <name type="scientific">Aliiroseovarius pelagivivens</name>
    <dbReference type="NCBI Taxonomy" id="1639690"/>
    <lineage>
        <taxon>Bacteria</taxon>
        <taxon>Pseudomonadati</taxon>
        <taxon>Pseudomonadota</taxon>
        <taxon>Alphaproteobacteria</taxon>
        <taxon>Rhodobacterales</taxon>
        <taxon>Paracoccaceae</taxon>
        <taxon>Aliiroseovarius</taxon>
    </lineage>
</organism>
<reference evidence="1 2" key="1">
    <citation type="submission" date="2018-03" db="EMBL/GenBank/DDBJ databases">
        <authorList>
            <person name="Keele B.F."/>
        </authorList>
    </citation>
    <scope>NUCLEOTIDE SEQUENCE [LARGE SCALE GENOMIC DNA]</scope>
    <source>
        <strain evidence="1 2">CECT 8811</strain>
    </source>
</reference>
<name>A0A2R8AHD5_9RHOB</name>